<keyword evidence="1" id="KW-1133">Transmembrane helix</keyword>
<dbReference type="EMBL" id="MFKP01000009">
    <property type="protein sequence ID" value="OGG44428.1"/>
    <property type="molecule type" value="Genomic_DNA"/>
</dbReference>
<dbReference type="Proteomes" id="UP000178249">
    <property type="component" value="Unassembled WGS sequence"/>
</dbReference>
<reference evidence="2 3" key="1">
    <citation type="journal article" date="2016" name="Nat. Commun.">
        <title>Thousands of microbial genomes shed light on interconnected biogeochemical processes in an aquifer system.</title>
        <authorList>
            <person name="Anantharaman K."/>
            <person name="Brown C.T."/>
            <person name="Hug L.A."/>
            <person name="Sharon I."/>
            <person name="Castelle C.J."/>
            <person name="Probst A.J."/>
            <person name="Thomas B.C."/>
            <person name="Singh A."/>
            <person name="Wilkins M.J."/>
            <person name="Karaoz U."/>
            <person name="Brodie E.L."/>
            <person name="Williams K.H."/>
            <person name="Hubbard S.S."/>
            <person name="Banfield J.F."/>
        </authorList>
    </citation>
    <scope>NUCLEOTIDE SEQUENCE [LARGE SCALE GENOMIC DNA]</scope>
</reference>
<keyword evidence="1" id="KW-0812">Transmembrane</keyword>
<evidence type="ECO:0000313" key="3">
    <source>
        <dbReference type="Proteomes" id="UP000178249"/>
    </source>
</evidence>
<sequence length="61" mass="6751">MGLIGKIIIALVLLFLLLKGMDYAAAQGILPAFVEPVRNFLTIMFSPVVAFVNYVLAYFFP</sequence>
<name>A0A1F6C5P6_9BACT</name>
<protein>
    <submittedName>
        <fullName evidence="2">Uncharacterized protein</fullName>
    </submittedName>
</protein>
<organism evidence="2 3">
    <name type="scientific">Candidatus Kaiserbacteria bacterium RIFCSPHIGHO2_01_FULL_48_10</name>
    <dbReference type="NCBI Taxonomy" id="1798476"/>
    <lineage>
        <taxon>Bacteria</taxon>
        <taxon>Candidatus Kaiseribacteriota</taxon>
    </lineage>
</organism>
<feature type="transmembrane region" description="Helical" evidence="1">
    <location>
        <begin position="42"/>
        <end position="60"/>
    </location>
</feature>
<comment type="caution">
    <text evidence="2">The sequence shown here is derived from an EMBL/GenBank/DDBJ whole genome shotgun (WGS) entry which is preliminary data.</text>
</comment>
<gene>
    <name evidence="2" type="ORF">A2841_00445</name>
</gene>
<evidence type="ECO:0000256" key="1">
    <source>
        <dbReference type="SAM" id="Phobius"/>
    </source>
</evidence>
<evidence type="ECO:0000313" key="2">
    <source>
        <dbReference type="EMBL" id="OGG44428.1"/>
    </source>
</evidence>
<keyword evidence="1" id="KW-0472">Membrane</keyword>
<accession>A0A1F6C5P6</accession>
<proteinExistence type="predicted"/>
<dbReference type="AlphaFoldDB" id="A0A1F6C5P6"/>